<comment type="caution">
    <text evidence="2">The sequence shown here is derived from an EMBL/GenBank/DDBJ whole genome shotgun (WGS) entry which is preliminary data.</text>
</comment>
<evidence type="ECO:0008006" key="4">
    <source>
        <dbReference type="Google" id="ProtNLM"/>
    </source>
</evidence>
<protein>
    <recommendedName>
        <fullName evidence="4">DUF1311 domain-containing protein</fullName>
    </recommendedName>
</protein>
<evidence type="ECO:0000313" key="3">
    <source>
        <dbReference type="Proteomes" id="UP000462362"/>
    </source>
</evidence>
<dbReference type="EMBL" id="WNCL01000012">
    <property type="protein sequence ID" value="MTU43089.1"/>
    <property type="molecule type" value="Genomic_DNA"/>
</dbReference>
<name>A0A6I3S6Q9_9BURK</name>
<dbReference type="RefSeq" id="WP_008863251.1">
    <property type="nucleotide sequence ID" value="NZ_CALXOM010000051.1"/>
</dbReference>
<organism evidence="2 3">
    <name type="scientific">Parasutterella excrementihominis</name>
    <dbReference type="NCBI Taxonomy" id="487175"/>
    <lineage>
        <taxon>Bacteria</taxon>
        <taxon>Pseudomonadati</taxon>
        <taxon>Pseudomonadota</taxon>
        <taxon>Betaproteobacteria</taxon>
        <taxon>Burkholderiales</taxon>
        <taxon>Sutterellaceae</taxon>
        <taxon>Parasutterella</taxon>
    </lineage>
</organism>
<dbReference type="AlphaFoldDB" id="A0A6I3S6Q9"/>
<gene>
    <name evidence="2" type="ORF">GMD42_05535</name>
</gene>
<dbReference type="GeneID" id="43347565"/>
<proteinExistence type="predicted"/>
<reference evidence="2 3" key="1">
    <citation type="journal article" date="2019" name="Nat. Med.">
        <title>A library of human gut bacterial isolates paired with longitudinal multiomics data enables mechanistic microbiome research.</title>
        <authorList>
            <person name="Poyet M."/>
            <person name="Groussin M."/>
            <person name="Gibbons S.M."/>
            <person name="Avila-Pacheco J."/>
            <person name="Jiang X."/>
            <person name="Kearney S.M."/>
            <person name="Perrotta A.R."/>
            <person name="Berdy B."/>
            <person name="Zhao S."/>
            <person name="Lieberman T.D."/>
            <person name="Swanson P.K."/>
            <person name="Smith M."/>
            <person name="Roesemann S."/>
            <person name="Alexander J.E."/>
            <person name="Rich S.A."/>
            <person name="Livny J."/>
            <person name="Vlamakis H."/>
            <person name="Clish C."/>
            <person name="Bullock K."/>
            <person name="Deik A."/>
            <person name="Scott J."/>
            <person name="Pierce K.A."/>
            <person name="Xavier R.J."/>
            <person name="Alm E.J."/>
        </authorList>
    </citation>
    <scope>NUCLEOTIDE SEQUENCE [LARGE SCALE GENOMIC DNA]</scope>
    <source>
        <strain evidence="2 3">BIOML-A2</strain>
    </source>
</reference>
<feature type="signal peptide" evidence="1">
    <location>
        <begin position="1"/>
        <end position="21"/>
    </location>
</feature>
<accession>A0A6I3S6Q9</accession>
<dbReference type="Proteomes" id="UP000462362">
    <property type="component" value="Unassembled WGS sequence"/>
</dbReference>
<evidence type="ECO:0000256" key="1">
    <source>
        <dbReference type="SAM" id="SignalP"/>
    </source>
</evidence>
<feature type="chain" id="PRO_5035273763" description="DUF1311 domain-containing protein" evidence="1">
    <location>
        <begin position="22"/>
        <end position="231"/>
    </location>
</feature>
<sequence length="231" mass="26686">MKRLSLSLAVVILALSSAVSASDFEEDKQYISCRKGAVNDRQLTACQERLLERLDMSIAKALDRNMTLLAESERITAQRYQSQWESWRQSHCDYSLRKQNDQQHLSLACYLQAARDRLDMLEGEKLETNSNFKVCLRRAGKIESHEILCHQEEYQRLEQILFGTVQAAENSSPQPKAVLEDQLLWEKDLAKKCKRPPFASIEQAANNYQCLCNEIYKRIRSLTGTTERPVR</sequence>
<keyword evidence="1" id="KW-0732">Signal</keyword>
<evidence type="ECO:0000313" key="2">
    <source>
        <dbReference type="EMBL" id="MTU43089.1"/>
    </source>
</evidence>